<comment type="caution">
    <text evidence="1">The sequence shown here is derived from an EMBL/GenBank/DDBJ whole genome shotgun (WGS) entry which is preliminary data.</text>
</comment>
<protein>
    <submittedName>
        <fullName evidence="1">Uncharacterized protein</fullName>
    </submittedName>
</protein>
<keyword evidence="2" id="KW-1185">Reference proteome</keyword>
<dbReference type="RefSeq" id="XP_062751280.1">
    <property type="nucleotide sequence ID" value="XM_062904823.1"/>
</dbReference>
<accession>A0AAE1LWV6</accession>
<evidence type="ECO:0000313" key="2">
    <source>
        <dbReference type="Proteomes" id="UP001273209"/>
    </source>
</evidence>
<name>A0AAE1LWV6_9HYPO</name>
<evidence type="ECO:0000313" key="1">
    <source>
        <dbReference type="EMBL" id="KAK4062705.1"/>
    </source>
</evidence>
<dbReference type="AlphaFoldDB" id="A0AAE1LWV6"/>
<proteinExistence type="predicted"/>
<sequence>MEPQEPILPSPHVSTTHAQMVAQFEAAKGRLLEIISMREKTPAAISASTESRANALLGRWEAVPPIVDPSLAFRWAGEINERLIEMNERLTDEAKYSSAFVRLEDLKIMVFQLRYSDYMPSYKNDLYNQAKGSPIRITPTHAGPLGSGEAEKEALTFFENKEWTAIHDRLVNEHGPVTTTEFPKYPWASQAPLVRLIQVLAARTETEPLDIYDSIRICSEGRHSYAVYNLWSPFDINGQPITIH</sequence>
<dbReference type="Proteomes" id="UP001273209">
    <property type="component" value="Unassembled WGS sequence"/>
</dbReference>
<dbReference type="EMBL" id="JAWRVG010000059">
    <property type="protein sequence ID" value="KAK4062705.1"/>
    <property type="molecule type" value="Genomic_DNA"/>
</dbReference>
<dbReference type="GeneID" id="87924728"/>
<gene>
    <name evidence="1" type="ORF">Triagg1_9823</name>
</gene>
<organism evidence="1 2">
    <name type="scientific">Trichoderma aggressivum f. europaeum</name>
    <dbReference type="NCBI Taxonomy" id="173218"/>
    <lineage>
        <taxon>Eukaryota</taxon>
        <taxon>Fungi</taxon>
        <taxon>Dikarya</taxon>
        <taxon>Ascomycota</taxon>
        <taxon>Pezizomycotina</taxon>
        <taxon>Sordariomycetes</taxon>
        <taxon>Hypocreomycetidae</taxon>
        <taxon>Hypocreales</taxon>
        <taxon>Hypocreaceae</taxon>
        <taxon>Trichoderma</taxon>
    </lineage>
</organism>
<reference evidence="1" key="1">
    <citation type="submission" date="2023-11" db="EMBL/GenBank/DDBJ databases">
        <title>The genome sequences of three competitors of mushroom-forming fungi.</title>
        <authorList>
            <person name="Beijen E."/>
            <person name="Ohm R.A."/>
        </authorList>
    </citation>
    <scope>NUCLEOTIDE SEQUENCE</scope>
    <source>
        <strain evidence="1">CBS 100526</strain>
    </source>
</reference>